<sequence length="253" mass="28770">MKSGKVLSDLKLEKYLLGELPADEMKLLQEREATDEIFRARVEFLRKQNQKIREEFSEERFDALLQERRNKPNHSNWMIKIAAMIVVAFGILSVIFIAKSERQIVPVSEIAGVEVAMLSDSDVRIKGMQSRIEVWKKSADTAVLLQNLDAVREGDELQLRYLVPQKCFGIFLSMDGRGVLTVHLGNGNSAVELEPGKMTTLPFAYKLDDAPHFEKFFLLTSAKSFAVNADDFDSILKQKEIQTVTFTVRKEAK</sequence>
<organism evidence="2 3">
    <name type="scientific">Hallerella porci</name>
    <dbReference type="NCBI Taxonomy" id="1945871"/>
    <lineage>
        <taxon>Bacteria</taxon>
        <taxon>Pseudomonadati</taxon>
        <taxon>Fibrobacterota</taxon>
        <taxon>Fibrobacteria</taxon>
        <taxon>Fibrobacterales</taxon>
        <taxon>Fibrobacteraceae</taxon>
        <taxon>Hallerella</taxon>
    </lineage>
</organism>
<evidence type="ECO:0000313" key="2">
    <source>
        <dbReference type="EMBL" id="PWL04287.1"/>
    </source>
</evidence>
<evidence type="ECO:0000256" key="1">
    <source>
        <dbReference type="SAM" id="Phobius"/>
    </source>
</evidence>
<protein>
    <recommendedName>
        <fullName evidence="4">DUF4384 domain-containing protein</fullName>
    </recommendedName>
</protein>
<dbReference type="Proteomes" id="UP000245523">
    <property type="component" value="Unassembled WGS sequence"/>
</dbReference>
<accession>A0ABX5LPM7</accession>
<dbReference type="EMBL" id="QGHD01000001">
    <property type="protein sequence ID" value="PWL04287.1"/>
    <property type="molecule type" value="Genomic_DNA"/>
</dbReference>
<gene>
    <name evidence="2" type="ORF">B0H50_101302</name>
</gene>
<keyword evidence="1" id="KW-1133">Transmembrane helix</keyword>
<reference evidence="2 3" key="1">
    <citation type="submission" date="2018-05" db="EMBL/GenBank/DDBJ databases">
        <title>Animal gut microbial communities from fecal samples from Wisconsin, USA.</title>
        <authorList>
            <person name="Neumann A."/>
        </authorList>
    </citation>
    <scope>NUCLEOTIDE SEQUENCE [LARGE SCALE GENOMIC DNA]</scope>
    <source>
        <strain evidence="2 3">UWS4</strain>
    </source>
</reference>
<feature type="transmembrane region" description="Helical" evidence="1">
    <location>
        <begin position="77"/>
        <end position="98"/>
    </location>
</feature>
<keyword evidence="1" id="KW-0472">Membrane</keyword>
<keyword evidence="3" id="KW-1185">Reference proteome</keyword>
<evidence type="ECO:0008006" key="4">
    <source>
        <dbReference type="Google" id="ProtNLM"/>
    </source>
</evidence>
<name>A0ABX5LPM7_9BACT</name>
<proteinExistence type="predicted"/>
<evidence type="ECO:0000313" key="3">
    <source>
        <dbReference type="Proteomes" id="UP000245523"/>
    </source>
</evidence>
<comment type="caution">
    <text evidence="2">The sequence shown here is derived from an EMBL/GenBank/DDBJ whole genome shotgun (WGS) entry which is preliminary data.</text>
</comment>
<keyword evidence="1" id="KW-0812">Transmembrane</keyword>
<dbReference type="RefSeq" id="WP_109587131.1">
    <property type="nucleotide sequence ID" value="NZ_QGHD01000001.1"/>
</dbReference>